<dbReference type="PIRSF" id="PIRSF001220">
    <property type="entry name" value="L-ASNase_gatD"/>
    <property type="match status" value="1"/>
</dbReference>
<dbReference type="PIRSF" id="PIRSF500176">
    <property type="entry name" value="L_ASNase"/>
    <property type="match status" value="1"/>
</dbReference>
<dbReference type="EMBL" id="AUZY01006663">
    <property type="protein sequence ID" value="EQD53634.1"/>
    <property type="molecule type" value="Genomic_DNA"/>
</dbReference>
<feature type="domain" description="Asparaginase/glutaminase C-terminal" evidence="1">
    <location>
        <begin position="1"/>
        <end position="57"/>
    </location>
</feature>
<evidence type="ECO:0000259" key="1">
    <source>
        <dbReference type="Pfam" id="PF17763"/>
    </source>
</evidence>
<dbReference type="PANTHER" id="PTHR11707">
    <property type="entry name" value="L-ASPARAGINASE"/>
    <property type="match status" value="1"/>
</dbReference>
<protein>
    <submittedName>
        <fullName evidence="2">Asparaginase/glutaminase</fullName>
    </submittedName>
</protein>
<dbReference type="InterPro" id="IPR040919">
    <property type="entry name" value="Asparaginase_C"/>
</dbReference>
<dbReference type="Pfam" id="PF17763">
    <property type="entry name" value="Asparaginase_C"/>
    <property type="match status" value="1"/>
</dbReference>
<dbReference type="PROSITE" id="PS51732">
    <property type="entry name" value="ASN_GLN_ASE_3"/>
    <property type="match status" value="1"/>
</dbReference>
<comment type="caution">
    <text evidence="2">The sequence shown here is derived from an EMBL/GenBank/DDBJ whole genome shotgun (WGS) entry which is preliminary data.</text>
</comment>
<dbReference type="PANTHER" id="PTHR11707:SF28">
    <property type="entry name" value="60 KDA LYSOPHOSPHOLIPASE"/>
    <property type="match status" value="1"/>
</dbReference>
<dbReference type="InterPro" id="IPR006034">
    <property type="entry name" value="Asparaginase/glutaminase-like"/>
</dbReference>
<dbReference type="InterPro" id="IPR036152">
    <property type="entry name" value="Asp/glu_Ase-like_sf"/>
</dbReference>
<dbReference type="InterPro" id="IPR027473">
    <property type="entry name" value="L-asparaginase_C"/>
</dbReference>
<name>T1BK58_9ZZZZ</name>
<proteinExistence type="predicted"/>
<sequence length="76" mass="8497">MTTQCLEGIADPFVYATGRELHRAGVLFLDDLLPETAYVKLLWALGHASSPDDVRSLLRLDRAGEFVARHQTRGEE</sequence>
<gene>
    <name evidence="2" type="ORF">B1B_10129</name>
</gene>
<evidence type="ECO:0000313" key="2">
    <source>
        <dbReference type="EMBL" id="EQD53634.1"/>
    </source>
</evidence>
<dbReference type="SUPFAM" id="SSF53774">
    <property type="entry name" value="Glutaminase/Asparaginase"/>
    <property type="match status" value="1"/>
</dbReference>
<reference evidence="2" key="1">
    <citation type="submission" date="2013-08" db="EMBL/GenBank/DDBJ databases">
        <authorList>
            <person name="Mendez C."/>
            <person name="Richter M."/>
            <person name="Ferrer M."/>
            <person name="Sanchez J."/>
        </authorList>
    </citation>
    <scope>NUCLEOTIDE SEQUENCE</scope>
</reference>
<reference evidence="2" key="2">
    <citation type="journal article" date="2014" name="ISME J.">
        <title>Microbial stratification in low pH oxic and suboxic macroscopic growths along an acid mine drainage.</title>
        <authorList>
            <person name="Mendez-Garcia C."/>
            <person name="Mesa V."/>
            <person name="Sprenger R.R."/>
            <person name="Richter M."/>
            <person name="Diez M.S."/>
            <person name="Solano J."/>
            <person name="Bargiela R."/>
            <person name="Golyshina O.V."/>
            <person name="Manteca A."/>
            <person name="Ramos J.L."/>
            <person name="Gallego J.R."/>
            <person name="Llorente I."/>
            <person name="Martins Dos Santos V.A."/>
            <person name="Jensen O.N."/>
            <person name="Pelaez A.I."/>
            <person name="Sanchez J."/>
            <person name="Ferrer M."/>
        </authorList>
    </citation>
    <scope>NUCLEOTIDE SEQUENCE</scope>
</reference>
<organism evidence="2">
    <name type="scientific">mine drainage metagenome</name>
    <dbReference type="NCBI Taxonomy" id="410659"/>
    <lineage>
        <taxon>unclassified sequences</taxon>
        <taxon>metagenomes</taxon>
        <taxon>ecological metagenomes</taxon>
    </lineage>
</organism>
<accession>T1BK58</accession>
<dbReference type="Gene3D" id="3.40.50.40">
    <property type="match status" value="1"/>
</dbReference>
<dbReference type="AlphaFoldDB" id="T1BK58"/>